<sequence length="47" mass="5626">MYLDFELTEEDRKAIRRLDTGKLKVDHNNPVLAKFLLDYDKNFNPDN</sequence>
<evidence type="ECO:0000313" key="2">
    <source>
        <dbReference type="Proteomes" id="UP000020773"/>
    </source>
</evidence>
<dbReference type="Proteomes" id="UP000020773">
    <property type="component" value="Unassembled WGS sequence"/>
</dbReference>
<dbReference type="EMBL" id="JGDB01000027">
    <property type="protein sequence ID" value="EXY91847.1"/>
    <property type="molecule type" value="Genomic_DNA"/>
</dbReference>
<evidence type="ECO:0000313" key="1">
    <source>
        <dbReference type="EMBL" id="EXY91847.1"/>
    </source>
</evidence>
<reference evidence="1 2" key="1">
    <citation type="submission" date="2014-02" db="EMBL/GenBank/DDBJ databases">
        <authorList>
            <person name="Sears C."/>
            <person name="Carroll K."/>
            <person name="Sack B.R."/>
            <person name="Qadri F."/>
            <person name="Myers L.L."/>
            <person name="Chung G.-T."/>
            <person name="Escheverria P."/>
            <person name="Fraser C.M."/>
            <person name="Sadzewicz L."/>
            <person name="Shefchek K.A."/>
            <person name="Tallon L."/>
            <person name="Das S.P."/>
            <person name="Daugherty S."/>
            <person name="Mongodin E.F."/>
        </authorList>
    </citation>
    <scope>NUCLEOTIDE SEQUENCE [LARGE SCALE GENOMIC DNA]</scope>
    <source>
        <strain evidence="2">3998T(B)3</strain>
    </source>
</reference>
<organism evidence="1 2">
    <name type="scientific">Bacteroides fragilis str. 3998T(B)3</name>
    <dbReference type="NCBI Taxonomy" id="1339316"/>
    <lineage>
        <taxon>Bacteria</taxon>
        <taxon>Pseudomonadati</taxon>
        <taxon>Bacteroidota</taxon>
        <taxon>Bacteroidia</taxon>
        <taxon>Bacteroidales</taxon>
        <taxon>Bacteroidaceae</taxon>
        <taxon>Bacteroides</taxon>
    </lineage>
</organism>
<name>A0A015UAK3_BACFG</name>
<dbReference type="AlphaFoldDB" id="A0A015UAK3"/>
<dbReference type="PATRIC" id="fig|1339316.3.peg.1307"/>
<proteinExistence type="predicted"/>
<accession>A0A015UAK3</accession>
<comment type="caution">
    <text evidence="1">The sequence shown here is derived from an EMBL/GenBank/DDBJ whole genome shotgun (WGS) entry which is preliminary data.</text>
</comment>
<protein>
    <submittedName>
        <fullName evidence="1">Uncharacterized protein</fullName>
    </submittedName>
</protein>
<gene>
    <name evidence="1" type="ORF">M125_1345</name>
</gene>